<dbReference type="AlphaFoldDB" id="A0A0F9NBL5"/>
<reference evidence="1" key="1">
    <citation type="journal article" date="2015" name="Nature">
        <title>Complex archaea that bridge the gap between prokaryotes and eukaryotes.</title>
        <authorList>
            <person name="Spang A."/>
            <person name="Saw J.H."/>
            <person name="Jorgensen S.L."/>
            <person name="Zaremba-Niedzwiedzka K."/>
            <person name="Martijn J."/>
            <person name="Lind A.E."/>
            <person name="van Eijk R."/>
            <person name="Schleper C."/>
            <person name="Guy L."/>
            <person name="Ettema T.J."/>
        </authorList>
    </citation>
    <scope>NUCLEOTIDE SEQUENCE</scope>
</reference>
<sequence>MTALKCPNCNEDAVKRAEGEPTWANGTLVACTDLEGCGCGHAAVDCDCRLHVGLESEEQKEDKRDD</sequence>
<dbReference type="PROSITE" id="PS51257">
    <property type="entry name" value="PROKAR_LIPOPROTEIN"/>
    <property type="match status" value="1"/>
</dbReference>
<evidence type="ECO:0000313" key="1">
    <source>
        <dbReference type="EMBL" id="KKM78762.1"/>
    </source>
</evidence>
<name>A0A0F9NBL5_9ZZZZ</name>
<proteinExistence type="predicted"/>
<dbReference type="EMBL" id="LAZR01008436">
    <property type="protein sequence ID" value="KKM78762.1"/>
    <property type="molecule type" value="Genomic_DNA"/>
</dbReference>
<comment type="caution">
    <text evidence="1">The sequence shown here is derived from an EMBL/GenBank/DDBJ whole genome shotgun (WGS) entry which is preliminary data.</text>
</comment>
<gene>
    <name evidence="1" type="ORF">LCGC14_1356660</name>
</gene>
<organism evidence="1">
    <name type="scientific">marine sediment metagenome</name>
    <dbReference type="NCBI Taxonomy" id="412755"/>
    <lineage>
        <taxon>unclassified sequences</taxon>
        <taxon>metagenomes</taxon>
        <taxon>ecological metagenomes</taxon>
    </lineage>
</organism>
<accession>A0A0F9NBL5</accession>
<protein>
    <submittedName>
        <fullName evidence="1">Uncharacterized protein</fullName>
    </submittedName>
</protein>